<dbReference type="Gene3D" id="2.130.10.10">
    <property type="entry name" value="YVTN repeat-like/Quinoprotein amine dehydrogenase"/>
    <property type="match status" value="1"/>
</dbReference>
<dbReference type="Pfam" id="PF20770">
    <property type="entry name" value="PAN2_N"/>
    <property type="match status" value="1"/>
</dbReference>
<evidence type="ECO:0000313" key="2">
    <source>
        <dbReference type="EMBL" id="PLW26116.1"/>
    </source>
</evidence>
<dbReference type="Proteomes" id="UP000235392">
    <property type="component" value="Unassembled WGS sequence"/>
</dbReference>
<dbReference type="AlphaFoldDB" id="A0A2N5TKT7"/>
<dbReference type="GO" id="GO:0000289">
    <property type="term" value="P:nuclear-transcribed mRNA poly(A) tail shortening"/>
    <property type="evidence" value="ECO:0007669"/>
    <property type="project" value="TreeGrafter"/>
</dbReference>
<gene>
    <name evidence="2" type="ORF">PCASD_25810</name>
</gene>
<reference evidence="2 3" key="1">
    <citation type="submission" date="2017-11" db="EMBL/GenBank/DDBJ databases">
        <title>De novo assembly and phasing of dikaryotic genomes from two isolates of Puccinia coronata f. sp. avenae, the causal agent of oat crown rust.</title>
        <authorList>
            <person name="Miller M.E."/>
            <person name="Zhang Y."/>
            <person name="Omidvar V."/>
            <person name="Sperschneider J."/>
            <person name="Schwessinger B."/>
            <person name="Raley C."/>
            <person name="Palmer J.M."/>
            <person name="Garnica D."/>
            <person name="Upadhyaya N."/>
            <person name="Rathjen J."/>
            <person name="Taylor J.M."/>
            <person name="Park R.F."/>
            <person name="Dodds P.N."/>
            <person name="Hirsch C.D."/>
            <person name="Kianian S.F."/>
            <person name="Figueroa M."/>
        </authorList>
    </citation>
    <scope>NUCLEOTIDE SEQUENCE [LARGE SCALE GENOMIC DNA]</scope>
    <source>
        <strain evidence="2">12SD80</strain>
    </source>
</reference>
<evidence type="ECO:0000259" key="1">
    <source>
        <dbReference type="Pfam" id="PF20770"/>
    </source>
</evidence>
<dbReference type="InterPro" id="IPR048841">
    <property type="entry name" value="PAN2_N"/>
</dbReference>
<proteinExistence type="predicted"/>
<comment type="caution">
    <text evidence="2">The sequence shown here is derived from an EMBL/GenBank/DDBJ whole genome shotgun (WGS) entry which is preliminary data.</text>
</comment>
<evidence type="ECO:0000313" key="3">
    <source>
        <dbReference type="Proteomes" id="UP000235392"/>
    </source>
</evidence>
<dbReference type="PANTHER" id="PTHR15728">
    <property type="entry name" value="DEADENYLATION COMPLEX CATALYTIC SUBUNIT PAN2"/>
    <property type="match status" value="1"/>
</dbReference>
<feature type="domain" description="PAN2-PAN3 deadenylation complex catalytic subunit PAN2 N-terminal" evidence="1">
    <location>
        <begin position="15"/>
        <end position="191"/>
    </location>
</feature>
<organism evidence="2 3">
    <name type="scientific">Puccinia coronata f. sp. avenae</name>
    <dbReference type="NCBI Taxonomy" id="200324"/>
    <lineage>
        <taxon>Eukaryota</taxon>
        <taxon>Fungi</taxon>
        <taxon>Dikarya</taxon>
        <taxon>Basidiomycota</taxon>
        <taxon>Pucciniomycotina</taxon>
        <taxon>Pucciniomycetes</taxon>
        <taxon>Pucciniales</taxon>
        <taxon>Pucciniaceae</taxon>
        <taxon>Puccinia</taxon>
    </lineage>
</organism>
<dbReference type="GO" id="GO:0031251">
    <property type="term" value="C:PAN complex"/>
    <property type="evidence" value="ECO:0007669"/>
    <property type="project" value="TreeGrafter"/>
</dbReference>
<accession>A0A2N5TKT7</accession>
<dbReference type="InterPro" id="IPR050785">
    <property type="entry name" value="PAN2-PAN3_catalytic_subunit"/>
</dbReference>
<sequence>MAYCSTFLGETAALSFDQNTNLLWTASTDGTVVSHFLPTSSTLNPQERSIAHYSSFKSHSYNSSHALLRIAERGVFSLADTSLRFTNRRGIINAFQDAHSMAFIAPKSIELLIGSAQPEPVLLNASTSVLVPKMDIRTSSTTAFLPTTFLSQSNSLMCCGARPGTITLRDPVSFKEEHSMMAHYAGLEQMEAECN</sequence>
<name>A0A2N5TKT7_9BASI</name>
<dbReference type="EMBL" id="PGCI01000483">
    <property type="protein sequence ID" value="PLW26116.1"/>
    <property type="molecule type" value="Genomic_DNA"/>
</dbReference>
<dbReference type="InterPro" id="IPR015943">
    <property type="entry name" value="WD40/YVTN_repeat-like_dom_sf"/>
</dbReference>
<dbReference type="GO" id="GO:0004535">
    <property type="term" value="F:poly(A)-specific ribonuclease activity"/>
    <property type="evidence" value="ECO:0007669"/>
    <property type="project" value="TreeGrafter"/>
</dbReference>
<dbReference type="GO" id="GO:0000932">
    <property type="term" value="C:P-body"/>
    <property type="evidence" value="ECO:0007669"/>
    <property type="project" value="TreeGrafter"/>
</dbReference>
<dbReference type="PANTHER" id="PTHR15728:SF0">
    <property type="entry name" value="PAN2-PAN3 DEADENYLATION COMPLEX CATALYTIC SUBUNIT PAN2"/>
    <property type="match status" value="1"/>
</dbReference>
<protein>
    <recommendedName>
        <fullName evidence="1">PAN2-PAN3 deadenylation complex catalytic subunit PAN2 N-terminal domain-containing protein</fullName>
    </recommendedName>
</protein>